<gene>
    <name evidence="2" type="ORF">AB204_18170</name>
</gene>
<keyword evidence="1" id="KW-0732">Signal</keyword>
<accession>A0A0J5FN80</accession>
<feature type="signal peptide" evidence="1">
    <location>
        <begin position="1"/>
        <end position="23"/>
    </location>
</feature>
<dbReference type="Proteomes" id="UP000036277">
    <property type="component" value="Unassembled WGS sequence"/>
</dbReference>
<evidence type="ECO:0008006" key="4">
    <source>
        <dbReference type="Google" id="ProtNLM"/>
    </source>
</evidence>
<evidence type="ECO:0000313" key="2">
    <source>
        <dbReference type="EMBL" id="KMJ43728.1"/>
    </source>
</evidence>
<sequence length="71" mass="7925">MKKFILLCLLAGTTLLASMQTYAYVCAPLFLHPLQYAKCVARCSLKQPGIGGRILCAYKMEQETGSLLFRH</sequence>
<evidence type="ECO:0000256" key="1">
    <source>
        <dbReference type="SAM" id="SignalP"/>
    </source>
</evidence>
<comment type="caution">
    <text evidence="2">The sequence shown here is derived from an EMBL/GenBank/DDBJ whole genome shotgun (WGS) entry which is preliminary data.</text>
</comment>
<evidence type="ECO:0000313" key="3">
    <source>
        <dbReference type="Proteomes" id="UP000036277"/>
    </source>
</evidence>
<name>A0A0J5FN80_9GAMM</name>
<keyword evidence="3" id="KW-1185">Reference proteome</keyword>
<protein>
    <recommendedName>
        <fullName evidence="4">Secreted protein</fullName>
    </recommendedName>
</protein>
<organism evidence="2 3">
    <name type="scientific">Xenorhabdus khoisanae</name>
    <dbReference type="NCBI Taxonomy" id="880157"/>
    <lineage>
        <taxon>Bacteria</taxon>
        <taxon>Pseudomonadati</taxon>
        <taxon>Pseudomonadota</taxon>
        <taxon>Gammaproteobacteria</taxon>
        <taxon>Enterobacterales</taxon>
        <taxon>Morganellaceae</taxon>
        <taxon>Xenorhabdus</taxon>
    </lineage>
</organism>
<dbReference type="AlphaFoldDB" id="A0A0J5FN80"/>
<dbReference type="EMBL" id="LFCV01000150">
    <property type="protein sequence ID" value="KMJ43728.1"/>
    <property type="molecule type" value="Genomic_DNA"/>
</dbReference>
<proteinExistence type="predicted"/>
<reference evidence="2 3" key="1">
    <citation type="submission" date="2015-06" db="EMBL/GenBank/DDBJ databases">
        <title>Draft Whole-Genome Sequence of the Entomopathogenic Bacterium Xenorhabdus khoisanae.</title>
        <authorList>
            <person name="Naidoo S."/>
            <person name="Featherston J."/>
            <person name="Gray V.M."/>
        </authorList>
    </citation>
    <scope>NUCLEOTIDE SEQUENCE [LARGE SCALE GENOMIC DNA]</scope>
    <source>
        <strain evidence="2 3">MCB</strain>
    </source>
</reference>
<feature type="chain" id="PRO_5005260830" description="Secreted protein" evidence="1">
    <location>
        <begin position="24"/>
        <end position="71"/>
    </location>
</feature>
<dbReference type="PATRIC" id="fig|880157.4.peg.3904"/>